<dbReference type="GO" id="GO:0016020">
    <property type="term" value="C:membrane"/>
    <property type="evidence" value="ECO:0007669"/>
    <property type="project" value="TreeGrafter"/>
</dbReference>
<gene>
    <name evidence="8" type="ORF">HK097_011041</name>
</gene>
<dbReference type="PANTHER" id="PTHR19359:SF14">
    <property type="entry name" value="CYTOCHROME B5 A"/>
    <property type="match status" value="1"/>
</dbReference>
<comment type="similarity">
    <text evidence="4 5">Belongs to the cytochrome b5 family.</text>
</comment>
<dbReference type="InterPro" id="IPR050668">
    <property type="entry name" value="Cytochrome_b5"/>
</dbReference>
<dbReference type="InterPro" id="IPR036400">
    <property type="entry name" value="Cyt_B5-like_heme/steroid_sf"/>
</dbReference>
<reference evidence="8" key="1">
    <citation type="submission" date="2020-05" db="EMBL/GenBank/DDBJ databases">
        <title>Phylogenomic resolution of chytrid fungi.</title>
        <authorList>
            <person name="Stajich J.E."/>
            <person name="Amses K."/>
            <person name="Simmons R."/>
            <person name="Seto K."/>
            <person name="Myers J."/>
            <person name="Bonds A."/>
            <person name="Quandt C.A."/>
            <person name="Barry K."/>
            <person name="Liu P."/>
            <person name="Grigoriev I."/>
            <person name="Longcore J.E."/>
            <person name="James T.Y."/>
        </authorList>
    </citation>
    <scope>NUCLEOTIDE SEQUENCE</scope>
    <source>
        <strain evidence="8">JEL0318</strain>
    </source>
</reference>
<feature type="domain" description="Cytochrome b5 heme-binding" evidence="7">
    <location>
        <begin position="1"/>
        <end position="77"/>
    </location>
</feature>
<dbReference type="Gene3D" id="3.10.120.10">
    <property type="entry name" value="Cytochrome b5-like heme/steroid binding domain"/>
    <property type="match status" value="2"/>
</dbReference>
<feature type="domain" description="Cytochrome b5 heme-binding" evidence="7">
    <location>
        <begin position="94"/>
        <end position="170"/>
    </location>
</feature>
<evidence type="ECO:0000256" key="1">
    <source>
        <dbReference type="ARBA" id="ARBA00022617"/>
    </source>
</evidence>
<dbReference type="GO" id="GO:0046872">
    <property type="term" value="F:metal ion binding"/>
    <property type="evidence" value="ECO:0007669"/>
    <property type="project" value="UniProtKB-UniRule"/>
</dbReference>
<evidence type="ECO:0000256" key="6">
    <source>
        <dbReference type="SAM" id="MobiDB-lite"/>
    </source>
</evidence>
<dbReference type="EMBL" id="JADGJD010000877">
    <property type="protein sequence ID" value="KAJ3047923.1"/>
    <property type="molecule type" value="Genomic_DNA"/>
</dbReference>
<organism evidence="8 9">
    <name type="scientific">Rhizophlyctis rosea</name>
    <dbReference type="NCBI Taxonomy" id="64517"/>
    <lineage>
        <taxon>Eukaryota</taxon>
        <taxon>Fungi</taxon>
        <taxon>Fungi incertae sedis</taxon>
        <taxon>Chytridiomycota</taxon>
        <taxon>Chytridiomycota incertae sedis</taxon>
        <taxon>Chytridiomycetes</taxon>
        <taxon>Rhizophlyctidales</taxon>
        <taxon>Rhizophlyctidaceae</taxon>
        <taxon>Rhizophlyctis</taxon>
    </lineage>
</organism>
<protein>
    <recommendedName>
        <fullName evidence="7">Cytochrome b5 heme-binding domain-containing protein</fullName>
    </recommendedName>
</protein>
<sequence>MPSYTAAEVSKHSSPTDAWIIVNDKVYDVTNFVDDHPGGKKVLLKVAGQDASKQFAQFHNASVLQKYGPKLEVGQIGGSSDKSSSSGTTTATTSKSFTPATVSEHSSPDDLWVIVNGKVYDLTRFADEHPGGKKVLVKVAGKDASKQFAQFHNASVLEKYGPKLYVGDLA</sequence>
<dbReference type="AlphaFoldDB" id="A0AAD5S957"/>
<dbReference type="SUPFAM" id="SSF55856">
    <property type="entry name" value="Cytochrome b5-like heme/steroid binding domain"/>
    <property type="match status" value="2"/>
</dbReference>
<evidence type="ECO:0000256" key="3">
    <source>
        <dbReference type="ARBA" id="ARBA00023004"/>
    </source>
</evidence>
<dbReference type="FunFam" id="3.10.120.10:FF:000007">
    <property type="entry name" value="Sulfite oxidase, mitochondrial"/>
    <property type="match status" value="1"/>
</dbReference>
<dbReference type="Pfam" id="PF00173">
    <property type="entry name" value="Cyt-b5"/>
    <property type="match status" value="2"/>
</dbReference>
<dbReference type="PROSITE" id="PS50255">
    <property type="entry name" value="CYTOCHROME_B5_2"/>
    <property type="match status" value="2"/>
</dbReference>
<evidence type="ECO:0000313" key="9">
    <source>
        <dbReference type="Proteomes" id="UP001212841"/>
    </source>
</evidence>
<evidence type="ECO:0000259" key="7">
    <source>
        <dbReference type="PROSITE" id="PS50255"/>
    </source>
</evidence>
<evidence type="ECO:0000256" key="5">
    <source>
        <dbReference type="RuleBase" id="RU362121"/>
    </source>
</evidence>
<feature type="region of interest" description="Disordered" evidence="6">
    <location>
        <begin position="75"/>
        <end position="105"/>
    </location>
</feature>
<dbReference type="SMART" id="SM01117">
    <property type="entry name" value="Cyt-b5"/>
    <property type="match status" value="2"/>
</dbReference>
<feature type="compositionally biased region" description="Low complexity" evidence="6">
    <location>
        <begin position="78"/>
        <end position="101"/>
    </location>
</feature>
<keyword evidence="1 5" id="KW-0349">Heme</keyword>
<keyword evidence="9" id="KW-1185">Reference proteome</keyword>
<dbReference type="PRINTS" id="PR00363">
    <property type="entry name" value="CYTOCHROMEB5"/>
</dbReference>
<evidence type="ECO:0000256" key="4">
    <source>
        <dbReference type="ARBA" id="ARBA00038168"/>
    </source>
</evidence>
<dbReference type="Proteomes" id="UP001212841">
    <property type="component" value="Unassembled WGS sequence"/>
</dbReference>
<keyword evidence="3 5" id="KW-0408">Iron</keyword>
<evidence type="ECO:0000313" key="8">
    <source>
        <dbReference type="EMBL" id="KAJ3047923.1"/>
    </source>
</evidence>
<dbReference type="PROSITE" id="PS00191">
    <property type="entry name" value="CYTOCHROME_B5_1"/>
    <property type="match status" value="1"/>
</dbReference>
<keyword evidence="2 5" id="KW-0479">Metal-binding</keyword>
<dbReference type="InterPro" id="IPR018506">
    <property type="entry name" value="Cyt_B5_heme-BS"/>
</dbReference>
<dbReference type="InterPro" id="IPR001199">
    <property type="entry name" value="Cyt_B5-like_heme/steroid-bd"/>
</dbReference>
<evidence type="ECO:0000256" key="2">
    <source>
        <dbReference type="ARBA" id="ARBA00022723"/>
    </source>
</evidence>
<proteinExistence type="inferred from homology"/>
<name>A0AAD5S957_9FUNG</name>
<feature type="non-terminal residue" evidence="8">
    <location>
        <position position="170"/>
    </location>
</feature>
<comment type="caution">
    <text evidence="8">The sequence shown here is derived from an EMBL/GenBank/DDBJ whole genome shotgun (WGS) entry which is preliminary data.</text>
</comment>
<accession>A0AAD5S957</accession>
<dbReference type="GO" id="GO:0020037">
    <property type="term" value="F:heme binding"/>
    <property type="evidence" value="ECO:0007669"/>
    <property type="project" value="UniProtKB-UniRule"/>
</dbReference>
<dbReference type="PANTHER" id="PTHR19359">
    <property type="entry name" value="CYTOCHROME B5"/>
    <property type="match status" value="1"/>
</dbReference>